<dbReference type="InterPro" id="IPR016177">
    <property type="entry name" value="DNA-bd_dom_sf"/>
</dbReference>
<dbReference type="InterPro" id="IPR036955">
    <property type="entry name" value="AP2/ERF_dom_sf"/>
</dbReference>
<dbReference type="Gramene" id="ONK57063">
    <property type="protein sequence ID" value="ONK57063"/>
    <property type="gene ID" value="A4U43_C10F16230"/>
</dbReference>
<reference evidence="9" key="1">
    <citation type="journal article" date="2017" name="Nat. Commun.">
        <title>The asparagus genome sheds light on the origin and evolution of a young Y chromosome.</title>
        <authorList>
            <person name="Harkess A."/>
            <person name="Zhou J."/>
            <person name="Xu C."/>
            <person name="Bowers J.E."/>
            <person name="Van der Hulst R."/>
            <person name="Ayyampalayam S."/>
            <person name="Mercati F."/>
            <person name="Riccardi P."/>
            <person name="McKain M.R."/>
            <person name="Kakrana A."/>
            <person name="Tang H."/>
            <person name="Ray J."/>
            <person name="Groenendijk J."/>
            <person name="Arikit S."/>
            <person name="Mathioni S.M."/>
            <person name="Nakano M."/>
            <person name="Shan H."/>
            <person name="Telgmann-Rauber A."/>
            <person name="Kanno A."/>
            <person name="Yue Z."/>
            <person name="Chen H."/>
            <person name="Li W."/>
            <person name="Chen Y."/>
            <person name="Xu X."/>
            <person name="Zhang Y."/>
            <person name="Luo S."/>
            <person name="Chen H."/>
            <person name="Gao J."/>
            <person name="Mao Z."/>
            <person name="Pires J.C."/>
            <person name="Luo M."/>
            <person name="Kudrna D."/>
            <person name="Wing R.A."/>
            <person name="Meyers B.C."/>
            <person name="Yi K."/>
            <person name="Kong H."/>
            <person name="Lavrijsen P."/>
            <person name="Sunseri F."/>
            <person name="Falavigna A."/>
            <person name="Ye Y."/>
            <person name="Leebens-Mack J.H."/>
            <person name="Chen G."/>
        </authorList>
    </citation>
    <scope>NUCLEOTIDE SEQUENCE [LARGE SCALE GENOMIC DNA]</scope>
    <source>
        <strain evidence="9">cv. DH0086</strain>
    </source>
</reference>
<evidence type="ECO:0000256" key="3">
    <source>
        <dbReference type="ARBA" id="ARBA00023125"/>
    </source>
</evidence>
<dbReference type="Gene3D" id="1.25.40.10">
    <property type="entry name" value="Tetratricopeptide repeat domain"/>
    <property type="match status" value="3"/>
</dbReference>
<dbReference type="InterPro" id="IPR001471">
    <property type="entry name" value="AP2/ERF_dom"/>
</dbReference>
<keyword evidence="3" id="KW-0238">DNA-binding</keyword>
<keyword evidence="9" id="KW-1185">Reference proteome</keyword>
<dbReference type="Gene3D" id="3.30.730.10">
    <property type="entry name" value="AP2/ERF domain"/>
    <property type="match status" value="1"/>
</dbReference>
<evidence type="ECO:0000256" key="5">
    <source>
        <dbReference type="ARBA" id="ARBA00023242"/>
    </source>
</evidence>
<feature type="domain" description="AP2/ERF" evidence="7">
    <location>
        <begin position="594"/>
        <end position="652"/>
    </location>
</feature>
<keyword evidence="4" id="KW-0804">Transcription</keyword>
<comment type="subcellular location">
    <subcellularLocation>
        <location evidence="1">Nucleus</location>
    </subcellularLocation>
</comment>
<dbReference type="SMART" id="SM00380">
    <property type="entry name" value="AP2"/>
    <property type="match status" value="1"/>
</dbReference>
<organism evidence="8 9">
    <name type="scientific">Asparagus officinalis</name>
    <name type="common">Garden asparagus</name>
    <dbReference type="NCBI Taxonomy" id="4686"/>
    <lineage>
        <taxon>Eukaryota</taxon>
        <taxon>Viridiplantae</taxon>
        <taxon>Streptophyta</taxon>
        <taxon>Embryophyta</taxon>
        <taxon>Tracheophyta</taxon>
        <taxon>Spermatophyta</taxon>
        <taxon>Magnoliopsida</taxon>
        <taxon>Liliopsida</taxon>
        <taxon>Asparagales</taxon>
        <taxon>Asparagaceae</taxon>
        <taxon>Asparagoideae</taxon>
        <taxon>Asparagus</taxon>
    </lineage>
</organism>
<dbReference type="PROSITE" id="PS51032">
    <property type="entry name" value="AP2_ERF"/>
    <property type="match status" value="1"/>
</dbReference>
<protein>
    <recommendedName>
        <fullName evidence="7">AP2/ERF domain-containing protein</fullName>
    </recommendedName>
</protein>
<evidence type="ECO:0000256" key="6">
    <source>
        <dbReference type="SAM" id="MobiDB-lite"/>
    </source>
</evidence>
<dbReference type="SMART" id="SM00028">
    <property type="entry name" value="TPR"/>
    <property type="match status" value="7"/>
</dbReference>
<evidence type="ECO:0000313" key="9">
    <source>
        <dbReference type="Proteomes" id="UP000243459"/>
    </source>
</evidence>
<feature type="compositionally biased region" description="Basic and acidic residues" evidence="6">
    <location>
        <begin position="669"/>
        <end position="679"/>
    </location>
</feature>
<evidence type="ECO:0000256" key="2">
    <source>
        <dbReference type="ARBA" id="ARBA00023015"/>
    </source>
</evidence>
<feature type="region of interest" description="Disordered" evidence="6">
    <location>
        <begin position="585"/>
        <end position="610"/>
    </location>
</feature>
<dbReference type="EMBL" id="CM007390">
    <property type="protein sequence ID" value="ONK57063.1"/>
    <property type="molecule type" value="Genomic_DNA"/>
</dbReference>
<dbReference type="GO" id="GO:0003700">
    <property type="term" value="F:DNA-binding transcription factor activity"/>
    <property type="evidence" value="ECO:0007669"/>
    <property type="project" value="InterPro"/>
</dbReference>
<accession>A0A5P1E513</accession>
<keyword evidence="5" id="KW-0539">Nucleus</keyword>
<dbReference type="InterPro" id="IPR011990">
    <property type="entry name" value="TPR-like_helical_dom_sf"/>
</dbReference>
<evidence type="ECO:0000259" key="7">
    <source>
        <dbReference type="PROSITE" id="PS51032"/>
    </source>
</evidence>
<keyword evidence="2" id="KW-0805">Transcription regulation</keyword>
<dbReference type="OMA" id="EAHGGWS"/>
<dbReference type="GO" id="GO:0003677">
    <property type="term" value="F:DNA binding"/>
    <property type="evidence" value="ECO:0007669"/>
    <property type="project" value="UniProtKB-KW"/>
</dbReference>
<dbReference type="SUPFAM" id="SSF54171">
    <property type="entry name" value="DNA-binding domain"/>
    <property type="match status" value="1"/>
</dbReference>
<name>A0A5P1E513_ASPOF</name>
<evidence type="ECO:0000256" key="1">
    <source>
        <dbReference type="ARBA" id="ARBA00004123"/>
    </source>
</evidence>
<dbReference type="SUPFAM" id="SSF48452">
    <property type="entry name" value="TPR-like"/>
    <property type="match status" value="2"/>
</dbReference>
<gene>
    <name evidence="8" type="ORF">A4U43_C10F16230</name>
</gene>
<feature type="compositionally biased region" description="Low complexity" evidence="6">
    <location>
        <begin position="658"/>
        <end position="668"/>
    </location>
</feature>
<evidence type="ECO:0000313" key="8">
    <source>
        <dbReference type="EMBL" id="ONK57063.1"/>
    </source>
</evidence>
<dbReference type="GO" id="GO:0005634">
    <property type="term" value="C:nucleus"/>
    <property type="evidence" value="ECO:0007669"/>
    <property type="project" value="UniProtKB-SubCell"/>
</dbReference>
<proteinExistence type="predicted"/>
<dbReference type="PANTHER" id="PTHR47459:SF3">
    <property type="entry name" value="OS03G0149400 PROTEIN"/>
    <property type="match status" value="1"/>
</dbReference>
<sequence length="706" mass="78305">MRRLRAASSLLSLFSKPKLSSQNTLPFLHSLPSTSRSDLKPPITFPKCPRLFQTLSQSTPPLESLKSQDKLLLAFKSLDSSSKVDSFSSNELVKALDLTIRALEIFERDEGGSISVAKALRLLGLISCKLKKFGDSLESLNTAVVILDRLEKEGFNDSEIRAVSLMVYLQLVETNSEMGRKWDTLTSLKRVFQLRKSIFDPNSPEMGAAYKDLCEAYAVVLDFKEALPLILKALEIFEVNYGCDSVEVARVRQLLSVIYVGLDENDKALEQIEFAKGIFTCLELEDDLLNLLVEEANIKISMGGFSEAIEILKSVIQRVGKESKIRAFVFVSMAKALCSQEKFGEAKRCLEIACGVLDKFESVDSSKVFDTYAEISMIYEIMNEFETALSLMERTLAMVSKSPREQHLEGSISARMGWLLLLTGRAERAIPYLERGEQRLKDSFGEMHFGLGFVSKHLGQAYMEVGRPAHAVQVLATAYNILSRWFGPKHEDSIDACQSLANAYATKASSSSIDTKQGHYASAMEFQQRVITAWESCGPNATDELREAHRLFEQLKKKALGSPSAVYPANALPLSQCRLTLPKQTPVMVGSGTGESGADRGGSMRPRSAIRNSSRGGVRVWLGTFNTAEEAARAYDRAAYTMRGPAAILNFPEEVNSVYSNSSSSSSSPREKMSVRKQEEKEVIEIECLDERVLEELLEYGEKGGT</sequence>
<evidence type="ECO:0000256" key="4">
    <source>
        <dbReference type="ARBA" id="ARBA00023163"/>
    </source>
</evidence>
<dbReference type="InterPro" id="IPR019734">
    <property type="entry name" value="TPR_rpt"/>
</dbReference>
<dbReference type="AlphaFoldDB" id="A0A5P1E513"/>
<dbReference type="PANTHER" id="PTHR47459">
    <property type="entry name" value="KINESIN LIGHT CHAIN-RELATED"/>
    <property type="match status" value="1"/>
</dbReference>
<feature type="region of interest" description="Disordered" evidence="6">
    <location>
        <begin position="658"/>
        <end position="679"/>
    </location>
</feature>
<dbReference type="Proteomes" id="UP000243459">
    <property type="component" value="Chromosome 10"/>
</dbReference>